<comment type="caution">
    <text evidence="7">The sequence shown here is derived from an EMBL/GenBank/DDBJ whole genome shotgun (WGS) entry which is preliminary data.</text>
</comment>
<feature type="transmembrane region" description="Helical" evidence="5">
    <location>
        <begin position="86"/>
        <end position="103"/>
    </location>
</feature>
<dbReference type="SUPFAM" id="SSF103473">
    <property type="entry name" value="MFS general substrate transporter"/>
    <property type="match status" value="2"/>
</dbReference>
<feature type="transmembrane region" description="Helical" evidence="5">
    <location>
        <begin position="21"/>
        <end position="49"/>
    </location>
</feature>
<accession>A0ABW4F7W3</accession>
<reference evidence="8" key="1">
    <citation type="journal article" date="2019" name="Int. J. Syst. Evol. Microbiol.">
        <title>The Global Catalogue of Microorganisms (GCM) 10K type strain sequencing project: providing services to taxonomists for standard genome sequencing and annotation.</title>
        <authorList>
            <consortium name="The Broad Institute Genomics Platform"/>
            <consortium name="The Broad Institute Genome Sequencing Center for Infectious Disease"/>
            <person name="Wu L."/>
            <person name="Ma J."/>
        </authorList>
    </citation>
    <scope>NUCLEOTIDE SEQUENCE [LARGE SCALE GENOMIC DNA]</scope>
    <source>
        <strain evidence="8">CCM 7043</strain>
    </source>
</reference>
<dbReference type="Gene3D" id="1.20.1250.20">
    <property type="entry name" value="MFS general substrate transporter like domains"/>
    <property type="match status" value="2"/>
</dbReference>
<dbReference type="InterPro" id="IPR011701">
    <property type="entry name" value="MFS"/>
</dbReference>
<dbReference type="PROSITE" id="PS50850">
    <property type="entry name" value="MFS"/>
    <property type="match status" value="1"/>
</dbReference>
<dbReference type="Pfam" id="PF07690">
    <property type="entry name" value="MFS_1"/>
    <property type="match status" value="1"/>
</dbReference>
<keyword evidence="4 5" id="KW-0472">Membrane</keyword>
<feature type="transmembrane region" description="Helical" evidence="5">
    <location>
        <begin position="304"/>
        <end position="324"/>
    </location>
</feature>
<feature type="transmembrane region" description="Helical" evidence="5">
    <location>
        <begin position="359"/>
        <end position="378"/>
    </location>
</feature>
<gene>
    <name evidence="7" type="ORF">ACFSJD_36285</name>
</gene>
<feature type="domain" description="Major facilitator superfamily (MFS) profile" evidence="6">
    <location>
        <begin position="20"/>
        <end position="454"/>
    </location>
</feature>
<keyword evidence="3 5" id="KW-1133">Transmembrane helix</keyword>
<dbReference type="PANTHER" id="PTHR42718">
    <property type="entry name" value="MAJOR FACILITATOR SUPERFAMILY MULTIDRUG TRANSPORTER MFSC"/>
    <property type="match status" value="1"/>
</dbReference>
<feature type="transmembrane region" description="Helical" evidence="5">
    <location>
        <begin position="205"/>
        <end position="224"/>
    </location>
</feature>
<organism evidence="7 8">
    <name type="scientific">Pseudonocardia yunnanensis</name>
    <dbReference type="NCBI Taxonomy" id="58107"/>
    <lineage>
        <taxon>Bacteria</taxon>
        <taxon>Bacillati</taxon>
        <taxon>Actinomycetota</taxon>
        <taxon>Actinomycetes</taxon>
        <taxon>Pseudonocardiales</taxon>
        <taxon>Pseudonocardiaceae</taxon>
        <taxon>Pseudonocardia</taxon>
    </lineage>
</organism>
<feature type="transmembrane region" description="Helical" evidence="5">
    <location>
        <begin position="271"/>
        <end position="292"/>
    </location>
</feature>
<feature type="transmembrane region" description="Helical" evidence="5">
    <location>
        <begin position="148"/>
        <end position="167"/>
    </location>
</feature>
<evidence type="ECO:0000313" key="8">
    <source>
        <dbReference type="Proteomes" id="UP001597114"/>
    </source>
</evidence>
<dbReference type="Proteomes" id="UP001597114">
    <property type="component" value="Unassembled WGS sequence"/>
</dbReference>
<sequence length="460" mass="45681">MTGSTRAINAPVHDRQQTRTLLVVAFGTTLALVSFTLPLSVLGSVGAALHAGSDGQTWMLSAMSLGLAAGLLACGGLGDDFGRRRVFLGGTVVFAVTSLAGAASTDALEYALARVGQGLGAAAVIACGLGLIGHAFSEPAARARASGVWGASVGGGIAVGPWGAALFAGHWRLPYVLVGGFAVALVLLGRVLLTESRAAQPHPVDVPGVVLLGGGLAALLAGLVSGRTGWMHPATVLLLAAGVLGLAGFVTVELRAAAPLLDPRLLRRPDFTAVTAAGIATGSGIISTASFLPTIVERGLGDGVALASLVLLVWSGVSVPVALLARRLRVDGDVQLMIGLLVVAAGQLALYGAGSFARLLPGLVIAGVGSGVLNATLGRQAVASVPAGRAGMGSGANNTARYAGSGIGVTVIAVVATRPGVEGLLAGWNQALLVSAAFSVLGALTVLGCLQWRKHLTVSA</sequence>
<feature type="transmembrane region" description="Helical" evidence="5">
    <location>
        <begin position="428"/>
        <end position="450"/>
    </location>
</feature>
<keyword evidence="8" id="KW-1185">Reference proteome</keyword>
<evidence type="ECO:0000256" key="2">
    <source>
        <dbReference type="ARBA" id="ARBA00022692"/>
    </source>
</evidence>
<dbReference type="InterPro" id="IPR036259">
    <property type="entry name" value="MFS_trans_sf"/>
</dbReference>
<comment type="subcellular location">
    <subcellularLocation>
        <location evidence="1">Cell membrane</location>
        <topology evidence="1">Multi-pass membrane protein</topology>
    </subcellularLocation>
</comment>
<protein>
    <submittedName>
        <fullName evidence="7">MFS transporter</fullName>
    </submittedName>
</protein>
<evidence type="ECO:0000256" key="4">
    <source>
        <dbReference type="ARBA" id="ARBA00023136"/>
    </source>
</evidence>
<feature type="transmembrane region" description="Helical" evidence="5">
    <location>
        <begin position="399"/>
        <end position="416"/>
    </location>
</feature>
<feature type="transmembrane region" description="Helical" evidence="5">
    <location>
        <begin position="115"/>
        <end position="136"/>
    </location>
</feature>
<proteinExistence type="predicted"/>
<evidence type="ECO:0000256" key="5">
    <source>
        <dbReference type="SAM" id="Phobius"/>
    </source>
</evidence>
<feature type="transmembrane region" description="Helical" evidence="5">
    <location>
        <begin position="55"/>
        <end position="74"/>
    </location>
</feature>
<name>A0ABW4F7W3_9PSEU</name>
<dbReference type="EMBL" id="JBHUCO010000054">
    <property type="protein sequence ID" value="MFD1522992.1"/>
    <property type="molecule type" value="Genomic_DNA"/>
</dbReference>
<feature type="transmembrane region" description="Helical" evidence="5">
    <location>
        <begin position="230"/>
        <end position="250"/>
    </location>
</feature>
<evidence type="ECO:0000256" key="1">
    <source>
        <dbReference type="ARBA" id="ARBA00004651"/>
    </source>
</evidence>
<evidence type="ECO:0000259" key="6">
    <source>
        <dbReference type="PROSITE" id="PS50850"/>
    </source>
</evidence>
<dbReference type="PANTHER" id="PTHR42718:SF49">
    <property type="entry name" value="EXPORT PROTEIN"/>
    <property type="match status" value="1"/>
</dbReference>
<keyword evidence="2 5" id="KW-0812">Transmembrane</keyword>
<dbReference type="RefSeq" id="WP_344725078.1">
    <property type="nucleotide sequence ID" value="NZ_BAAAUS010000028.1"/>
</dbReference>
<dbReference type="InterPro" id="IPR020846">
    <property type="entry name" value="MFS_dom"/>
</dbReference>
<feature type="transmembrane region" description="Helical" evidence="5">
    <location>
        <begin position="336"/>
        <end position="353"/>
    </location>
</feature>
<feature type="transmembrane region" description="Helical" evidence="5">
    <location>
        <begin position="173"/>
        <end position="193"/>
    </location>
</feature>
<evidence type="ECO:0000313" key="7">
    <source>
        <dbReference type="EMBL" id="MFD1522992.1"/>
    </source>
</evidence>
<evidence type="ECO:0000256" key="3">
    <source>
        <dbReference type="ARBA" id="ARBA00022989"/>
    </source>
</evidence>